<dbReference type="GO" id="GO:0005524">
    <property type="term" value="F:ATP binding"/>
    <property type="evidence" value="ECO:0007669"/>
    <property type="project" value="UniProtKB-KW"/>
</dbReference>
<organism evidence="1 2">
    <name type="scientific">Diaphorobacter ruginosibacter</name>
    <dbReference type="NCBI Taxonomy" id="1715720"/>
    <lineage>
        <taxon>Bacteria</taxon>
        <taxon>Pseudomonadati</taxon>
        <taxon>Pseudomonadota</taxon>
        <taxon>Betaproteobacteria</taxon>
        <taxon>Burkholderiales</taxon>
        <taxon>Comamonadaceae</taxon>
        <taxon>Diaphorobacter</taxon>
    </lineage>
</organism>
<dbReference type="KEGG" id="drg:H9K76_12270"/>
<sequence>MEMNPTPTTPASTGSSEAGSLHMVCGKIASGKSTLAQHLASSPRTVLVSEDAWLARLYPGELRTIADYVRLSGRLRSAMEEHVAALLAAGTSVVLDFPSNTPSTRAWARSVFEEAGAPHCLHFIDVSDEQCKARLRIRNQSGEHPFQTTDAQFDEITRHFAAPSPEEGFHLVIHA</sequence>
<dbReference type="InterPro" id="IPR027417">
    <property type="entry name" value="P-loop_NTPase"/>
</dbReference>
<dbReference type="Pfam" id="PF13671">
    <property type="entry name" value="AAA_33"/>
    <property type="match status" value="1"/>
</dbReference>
<dbReference type="AlphaFoldDB" id="A0A7G9RIM0"/>
<protein>
    <submittedName>
        <fullName evidence="1">ATP-binding protein</fullName>
    </submittedName>
</protein>
<dbReference type="SUPFAM" id="SSF52540">
    <property type="entry name" value="P-loop containing nucleoside triphosphate hydrolases"/>
    <property type="match status" value="1"/>
</dbReference>
<proteinExistence type="predicted"/>
<keyword evidence="2" id="KW-1185">Reference proteome</keyword>
<evidence type="ECO:0000313" key="2">
    <source>
        <dbReference type="Proteomes" id="UP000515811"/>
    </source>
</evidence>
<dbReference type="RefSeq" id="WP_187595718.1">
    <property type="nucleotide sequence ID" value="NZ_CP060714.1"/>
</dbReference>
<gene>
    <name evidence="1" type="ORF">H9K76_12270</name>
</gene>
<dbReference type="Gene3D" id="3.40.50.300">
    <property type="entry name" value="P-loop containing nucleotide triphosphate hydrolases"/>
    <property type="match status" value="1"/>
</dbReference>
<accession>A0A7G9RIM0</accession>
<reference evidence="1 2" key="1">
    <citation type="submission" date="2020-08" db="EMBL/GenBank/DDBJ databases">
        <title>Genome sequence of Diaphorobacter ruginosibacter DSM 27467T.</title>
        <authorList>
            <person name="Hyun D.-W."/>
            <person name="Bae J.-W."/>
        </authorList>
    </citation>
    <scope>NUCLEOTIDE SEQUENCE [LARGE SCALE GENOMIC DNA]</scope>
    <source>
        <strain evidence="1 2">DSM 27467</strain>
    </source>
</reference>
<keyword evidence="1" id="KW-0547">Nucleotide-binding</keyword>
<keyword evidence="1" id="KW-0067">ATP-binding</keyword>
<dbReference type="Proteomes" id="UP000515811">
    <property type="component" value="Chromosome"/>
</dbReference>
<name>A0A7G9RIM0_9BURK</name>
<evidence type="ECO:0000313" key="1">
    <source>
        <dbReference type="EMBL" id="QNN55445.1"/>
    </source>
</evidence>
<dbReference type="EMBL" id="CP060714">
    <property type="protein sequence ID" value="QNN55445.1"/>
    <property type="molecule type" value="Genomic_DNA"/>
</dbReference>